<keyword evidence="2" id="KW-0812">Transmembrane</keyword>
<evidence type="ECO:0000256" key="2">
    <source>
        <dbReference type="SAM" id="Phobius"/>
    </source>
</evidence>
<feature type="transmembrane region" description="Helical" evidence="2">
    <location>
        <begin position="69"/>
        <end position="89"/>
    </location>
</feature>
<keyword evidence="2" id="KW-0472">Membrane</keyword>
<sequence>MTTISTLRSPGRSHDRLGDATYPDETDPVPRTVETGTPRPTIDDPPPVRIDDGVIHEAQRHAKRRRIGYLVWACGTALLLAAGTFMAMAGPTAESGLLNDDGGVPAPAAGRDADVVAAWSRIHAGWVFVYADGRVLIHPDTASGITEMQLSTAGIEAVRSGEVPADSFVVAPWTIPTSAWANSVAREYSSDLSAVCPDAAATQAGTLPALQDRLPTAVRRILAGTITTFAADPYGIGMAPNLDGAVECWILTRSQSIAVWEQSRGFEGLGGPDGEFVSGRHDQGQWGTLIDPDGSWIGFNVEPVLPHGGFVFWGG</sequence>
<accession>A0A1H1YUG8</accession>
<evidence type="ECO:0000256" key="1">
    <source>
        <dbReference type="SAM" id="MobiDB-lite"/>
    </source>
</evidence>
<evidence type="ECO:0000313" key="4">
    <source>
        <dbReference type="Proteomes" id="UP000199482"/>
    </source>
</evidence>
<evidence type="ECO:0000313" key="3">
    <source>
        <dbReference type="EMBL" id="SDT25091.1"/>
    </source>
</evidence>
<dbReference type="EMBL" id="LT629755">
    <property type="protein sequence ID" value="SDT25091.1"/>
    <property type="molecule type" value="Genomic_DNA"/>
</dbReference>
<dbReference type="AlphaFoldDB" id="A0A1H1YUG8"/>
<dbReference type="STRING" id="589382.SAMN04489721_2892"/>
<keyword evidence="2" id="KW-1133">Transmembrane helix</keyword>
<proteinExistence type="predicted"/>
<dbReference type="Proteomes" id="UP000199482">
    <property type="component" value="Chromosome I"/>
</dbReference>
<organism evidence="3 4">
    <name type="scientific">Agromyces flavus</name>
    <dbReference type="NCBI Taxonomy" id="589382"/>
    <lineage>
        <taxon>Bacteria</taxon>
        <taxon>Bacillati</taxon>
        <taxon>Actinomycetota</taxon>
        <taxon>Actinomycetes</taxon>
        <taxon>Micrococcales</taxon>
        <taxon>Microbacteriaceae</taxon>
        <taxon>Agromyces</taxon>
    </lineage>
</organism>
<protein>
    <submittedName>
        <fullName evidence="3">Uncharacterized protein</fullName>
    </submittedName>
</protein>
<name>A0A1H1YUG8_9MICO</name>
<gene>
    <name evidence="3" type="ORF">SAMN04489721_2892</name>
</gene>
<feature type="region of interest" description="Disordered" evidence="1">
    <location>
        <begin position="1"/>
        <end position="51"/>
    </location>
</feature>
<reference evidence="4" key="1">
    <citation type="submission" date="2016-10" db="EMBL/GenBank/DDBJ databases">
        <authorList>
            <person name="Varghese N."/>
            <person name="Submissions S."/>
        </authorList>
    </citation>
    <scope>NUCLEOTIDE SEQUENCE [LARGE SCALE GENOMIC DNA]</scope>
    <source>
        <strain evidence="4">CPCC 202695</strain>
    </source>
</reference>